<feature type="signal peptide" evidence="2">
    <location>
        <begin position="1"/>
        <end position="31"/>
    </location>
</feature>
<gene>
    <name evidence="3" type="ORF">HLV39_01860</name>
</gene>
<comment type="caution">
    <text evidence="3">The sequence shown here is derived from an EMBL/GenBank/DDBJ whole genome shotgun (WGS) entry which is preliminary data.</text>
</comment>
<reference evidence="3 4" key="1">
    <citation type="submission" date="2020-03" db="EMBL/GenBank/DDBJ databases">
        <title>Metagenomic, metatranscriptomic, and metabolomic analyses revealed the key microbes and metabolic features during the fermentation of ganjang, Korean traditional soy sauce.</title>
        <authorList>
            <person name="Chun B.H."/>
            <person name="Jeon C.O."/>
        </authorList>
    </citation>
    <scope>NUCLEOTIDE SEQUENCE [LARGE SCALE GENOMIC DNA]</scope>
    <source>
        <strain evidence="3 4">KG14</strain>
    </source>
</reference>
<feature type="region of interest" description="Disordered" evidence="1">
    <location>
        <begin position="49"/>
        <end position="68"/>
    </location>
</feature>
<dbReference type="EMBL" id="JABEVQ010000001">
    <property type="protein sequence ID" value="NWN90243.1"/>
    <property type="molecule type" value="Genomic_DNA"/>
</dbReference>
<feature type="compositionally biased region" description="Low complexity" evidence="1">
    <location>
        <begin position="56"/>
        <end position="68"/>
    </location>
</feature>
<accession>A0A851HMJ8</accession>
<evidence type="ECO:0000313" key="3">
    <source>
        <dbReference type="EMBL" id="NWN90243.1"/>
    </source>
</evidence>
<evidence type="ECO:0000256" key="1">
    <source>
        <dbReference type="SAM" id="MobiDB-lite"/>
    </source>
</evidence>
<dbReference type="Proteomes" id="UP000536442">
    <property type="component" value="Unassembled WGS sequence"/>
</dbReference>
<name>A0A851HMJ8_9GAMM</name>
<organism evidence="3 4">
    <name type="scientific">Marinobacter adhaerens</name>
    <dbReference type="NCBI Taxonomy" id="1033846"/>
    <lineage>
        <taxon>Bacteria</taxon>
        <taxon>Pseudomonadati</taxon>
        <taxon>Pseudomonadota</taxon>
        <taxon>Gammaproteobacteria</taxon>
        <taxon>Pseudomonadales</taxon>
        <taxon>Marinobacteraceae</taxon>
        <taxon>Marinobacter</taxon>
    </lineage>
</organism>
<proteinExistence type="predicted"/>
<feature type="chain" id="PRO_5032722293" description="Chitin-binding type-3 domain-containing protein" evidence="2">
    <location>
        <begin position="32"/>
        <end position="127"/>
    </location>
</feature>
<dbReference type="AlphaFoldDB" id="A0A851HMJ8"/>
<protein>
    <recommendedName>
        <fullName evidence="5">Chitin-binding type-3 domain-containing protein</fullName>
    </recommendedName>
</protein>
<evidence type="ECO:0008006" key="5">
    <source>
        <dbReference type="Google" id="ProtNLM"/>
    </source>
</evidence>
<keyword evidence="2" id="KW-0732">Signal</keyword>
<evidence type="ECO:0000256" key="2">
    <source>
        <dbReference type="SAM" id="SignalP"/>
    </source>
</evidence>
<evidence type="ECO:0000313" key="4">
    <source>
        <dbReference type="Proteomes" id="UP000536442"/>
    </source>
</evidence>
<keyword evidence="4" id="KW-1185">Reference proteome</keyword>
<sequence>MFKKTSAPSRLVWALPLLVLAFMALSLPASAQSEAEPELKTPDAIKEVEISPGTTSSGAAGAAGKSESGVCERPEQWLYARAYEKGDMAFHGSKVWKAIKDNTGDMPGMNEPPSWELVDGHCAVTGQ</sequence>